<evidence type="ECO:0000313" key="3">
    <source>
        <dbReference type="EMBL" id="KAG5773155.1"/>
    </source>
</evidence>
<keyword evidence="4" id="KW-1185">Reference proteome</keyword>
<accession>A0A9P7I3R8</accession>
<dbReference type="Proteomes" id="UP000750502">
    <property type="component" value="Unassembled WGS sequence"/>
</dbReference>
<proteinExistence type="predicted"/>
<dbReference type="OrthoDB" id="2122308at2759"/>
<name>A0A9P7I3R8_9HYPO</name>
<evidence type="ECO:0000259" key="2">
    <source>
        <dbReference type="Pfam" id="PF04774"/>
    </source>
</evidence>
<reference evidence="3" key="1">
    <citation type="journal article" date="2020" name="bioRxiv">
        <title>Historical genomics reveals the evolutionary mechanisms behind multiple outbreaks of the host-specific coffee wilt pathogen Fusarium xylarioides.</title>
        <authorList>
            <person name="Peck D."/>
            <person name="Nowell R.W."/>
            <person name="Flood J."/>
            <person name="Ryan M.J."/>
            <person name="Barraclough T.G."/>
        </authorList>
    </citation>
    <scope>NUCLEOTIDE SEQUENCE</scope>
    <source>
        <strain evidence="3">IMI 127659i</strain>
    </source>
</reference>
<sequence>MDHDEAKVNQILLSQPSFLHNISPIKQPSPHLNSSESFDNLPTYSEIQHHLFQFHANSRIQTRPRAIESPGASSKTFPLLKMTRSHKANDRDHKGIAEGTALPTENVPRFFSKNGFADVDPKKVKKDGSGRGNWGTVNDDIADEQFTFTNTRRRSNSSSFSHHVSDLKTKFEVNEPEPVFEESLHGPEEEDHEDLSKTDSSESGRSSS</sequence>
<dbReference type="EMBL" id="JADFTT010000014">
    <property type="protein sequence ID" value="KAG5773155.1"/>
    <property type="molecule type" value="Genomic_DNA"/>
</dbReference>
<dbReference type="AlphaFoldDB" id="A0A9P7I3R8"/>
<evidence type="ECO:0000313" key="4">
    <source>
        <dbReference type="Proteomes" id="UP000750502"/>
    </source>
</evidence>
<comment type="caution">
    <text evidence="3">The sequence shown here is derived from an EMBL/GenBank/DDBJ whole genome shotgun (WGS) entry which is preliminary data.</text>
</comment>
<gene>
    <name evidence="3" type="ORF">H9Q72_000971</name>
</gene>
<dbReference type="Pfam" id="PF04774">
    <property type="entry name" value="HABP4_PAI-RBP1"/>
    <property type="match status" value="1"/>
</dbReference>
<organism evidence="3 4">
    <name type="scientific">Fusarium xylarioides</name>
    <dbReference type="NCBI Taxonomy" id="221167"/>
    <lineage>
        <taxon>Eukaryota</taxon>
        <taxon>Fungi</taxon>
        <taxon>Dikarya</taxon>
        <taxon>Ascomycota</taxon>
        <taxon>Pezizomycotina</taxon>
        <taxon>Sordariomycetes</taxon>
        <taxon>Hypocreomycetidae</taxon>
        <taxon>Hypocreales</taxon>
        <taxon>Nectriaceae</taxon>
        <taxon>Fusarium</taxon>
        <taxon>Fusarium fujikuroi species complex</taxon>
    </lineage>
</organism>
<feature type="domain" description="Hyaluronan/mRNA-binding protein" evidence="2">
    <location>
        <begin position="123"/>
        <end position="159"/>
    </location>
</feature>
<evidence type="ECO:0000256" key="1">
    <source>
        <dbReference type="SAM" id="MobiDB-lite"/>
    </source>
</evidence>
<reference evidence="3" key="2">
    <citation type="submission" date="2020-10" db="EMBL/GenBank/DDBJ databases">
        <authorList>
            <person name="Peck L.D."/>
            <person name="Nowell R.W."/>
            <person name="Flood J."/>
            <person name="Ryan M.J."/>
            <person name="Barraclough T.G."/>
        </authorList>
    </citation>
    <scope>NUCLEOTIDE SEQUENCE</scope>
    <source>
        <strain evidence="3">IMI 127659i</strain>
    </source>
</reference>
<feature type="region of interest" description="Disordered" evidence="1">
    <location>
        <begin position="150"/>
        <end position="208"/>
    </location>
</feature>
<feature type="compositionally biased region" description="Low complexity" evidence="1">
    <location>
        <begin position="150"/>
        <end position="161"/>
    </location>
</feature>
<protein>
    <recommendedName>
        <fullName evidence="2">Hyaluronan/mRNA-binding protein domain-containing protein</fullName>
    </recommendedName>
</protein>
<dbReference type="InterPro" id="IPR006861">
    <property type="entry name" value="HABP4_PAIRBP1-bd"/>
</dbReference>
<feature type="compositionally biased region" description="Basic and acidic residues" evidence="1">
    <location>
        <begin position="163"/>
        <end position="173"/>
    </location>
</feature>